<proteinExistence type="predicted"/>
<feature type="transmembrane region" description="Helical" evidence="1">
    <location>
        <begin position="295"/>
        <end position="315"/>
    </location>
</feature>
<keyword evidence="1" id="KW-0472">Membrane</keyword>
<dbReference type="AlphaFoldDB" id="A0A0N5BBR2"/>
<feature type="transmembrane region" description="Helical" evidence="1">
    <location>
        <begin position="468"/>
        <end position="491"/>
    </location>
</feature>
<reference evidence="3" key="1">
    <citation type="submission" date="2017-02" db="UniProtKB">
        <authorList>
            <consortium name="WormBaseParasite"/>
        </authorList>
    </citation>
    <scope>IDENTIFICATION</scope>
</reference>
<feature type="transmembrane region" description="Helical" evidence="1">
    <location>
        <begin position="583"/>
        <end position="603"/>
    </location>
</feature>
<feature type="transmembrane region" description="Helical" evidence="1">
    <location>
        <begin position="630"/>
        <end position="658"/>
    </location>
</feature>
<evidence type="ECO:0000256" key="1">
    <source>
        <dbReference type="SAM" id="Phobius"/>
    </source>
</evidence>
<sequence>MATEIFSDKDKEKYIKELEAVKKIIPDSPTIQAIQDSIKKGTPLPFAEIPKLHTDKEAILYANLVQPNCPDASTSFKLKNYLESFIETSGIQAQNTMRRENVEFKGFWSGVICFIITLINHQTTMIIPLLIYEYGYGFVKWMLVSYIFVCYPALVFVISLSQYSGLDSSRVYSRIKKVWCGMEYVVLLRASYSILLVLQELQYTSGPLSMLEEVRQTGRSYLDSCLQTQDGCINIGFIHPCSTGYGEDVEDNEECRKINQVNFYKYIDPHPIIKTISTSQHMFLMLNTPIHQKTYLFSLIIPGLIVCFTTFFLYFGKAKCIVIVALLSLPILLGQVYGLVLLSGNNWSTEFQQFFNMEFAPSFNTAILVLNLTIRSLNMIDLVPKISASISSQMKAIHISFFVILSVIIVISISTTLYITSSIFFKQLIMKSTTGYGRIPRYSLSNILQYIALPELFINNNKRYINSAYIICTIIHRCFILSMLIEIFYDYIRTTSMRFYNFFYNYNFFTKLVVVLLSYSSATFVLESTSYSLMSTQFMQQFLKIDGGILFVQFFIIGYVYGIDRYLGHLREMNGKVQMRDKVLKLFKYISPIFFGISMMATADPDKHEYYKGKMFNSDGLIASLETSSVHILVIVTSPILIFVVVEVVMTCISGYYWKTAFRSMDVWSKRENKFIKASSLHDD</sequence>
<feature type="transmembrane region" description="Helical" evidence="1">
    <location>
        <begin position="542"/>
        <end position="562"/>
    </location>
</feature>
<accession>A0A0N5BBR2</accession>
<evidence type="ECO:0000313" key="2">
    <source>
        <dbReference type="Proteomes" id="UP000046392"/>
    </source>
</evidence>
<dbReference type="Proteomes" id="UP000046392">
    <property type="component" value="Unplaced"/>
</dbReference>
<dbReference type="WBParaSite" id="SPAL_0000346800.1">
    <property type="protein sequence ID" value="SPAL_0000346800.1"/>
    <property type="gene ID" value="SPAL_0000346800"/>
</dbReference>
<name>A0A0N5BBR2_STREA</name>
<feature type="transmembrane region" description="Helical" evidence="1">
    <location>
        <begin position="401"/>
        <end position="425"/>
    </location>
</feature>
<feature type="transmembrane region" description="Helical" evidence="1">
    <location>
        <begin position="322"/>
        <end position="342"/>
    </location>
</feature>
<keyword evidence="1" id="KW-1133">Transmembrane helix</keyword>
<keyword evidence="2" id="KW-1185">Reference proteome</keyword>
<keyword evidence="1" id="KW-0812">Transmembrane</keyword>
<feature type="transmembrane region" description="Helical" evidence="1">
    <location>
        <begin position="503"/>
        <end position="522"/>
    </location>
</feature>
<feature type="transmembrane region" description="Helical" evidence="1">
    <location>
        <begin position="143"/>
        <end position="166"/>
    </location>
</feature>
<feature type="transmembrane region" description="Helical" evidence="1">
    <location>
        <begin position="107"/>
        <end position="131"/>
    </location>
</feature>
<evidence type="ECO:0000313" key="3">
    <source>
        <dbReference type="WBParaSite" id="SPAL_0000346800.1"/>
    </source>
</evidence>
<protein>
    <submittedName>
        <fullName evidence="3">Transmembrane domain-containing protein</fullName>
    </submittedName>
</protein>
<organism evidence="2 3">
    <name type="scientific">Strongyloides papillosus</name>
    <name type="common">Intestinal threadworm</name>
    <dbReference type="NCBI Taxonomy" id="174720"/>
    <lineage>
        <taxon>Eukaryota</taxon>
        <taxon>Metazoa</taxon>
        <taxon>Ecdysozoa</taxon>
        <taxon>Nematoda</taxon>
        <taxon>Chromadorea</taxon>
        <taxon>Rhabditida</taxon>
        <taxon>Tylenchina</taxon>
        <taxon>Panagrolaimomorpha</taxon>
        <taxon>Strongyloidoidea</taxon>
        <taxon>Strongyloididae</taxon>
        <taxon>Strongyloides</taxon>
    </lineage>
</organism>